<keyword evidence="6" id="KW-0720">Serine protease</keyword>
<dbReference type="NCBIfam" id="TIGR02037">
    <property type="entry name" value="degP_htrA_DO"/>
    <property type="match status" value="1"/>
</dbReference>
<dbReference type="PROSITE" id="PS50106">
    <property type="entry name" value="PDZ"/>
    <property type="match status" value="1"/>
</dbReference>
<dbReference type="Pfam" id="PF13365">
    <property type="entry name" value="Trypsin_2"/>
    <property type="match status" value="1"/>
</dbReference>
<evidence type="ECO:0000256" key="5">
    <source>
        <dbReference type="ARBA" id="ARBA00022801"/>
    </source>
</evidence>
<keyword evidence="4" id="KW-0677">Repeat</keyword>
<evidence type="ECO:0000256" key="3">
    <source>
        <dbReference type="ARBA" id="ARBA00022729"/>
    </source>
</evidence>
<dbReference type="InterPro" id="IPR009003">
    <property type="entry name" value="Peptidase_S1_PA"/>
</dbReference>
<evidence type="ECO:0000256" key="9">
    <source>
        <dbReference type="SAM" id="SignalP"/>
    </source>
</evidence>
<gene>
    <name evidence="11" type="ORF">DSCW_63250</name>
</gene>
<organism evidence="11 12">
    <name type="scientific">Desulfosarcina widdelii</name>
    <dbReference type="NCBI Taxonomy" id="947919"/>
    <lineage>
        <taxon>Bacteria</taxon>
        <taxon>Pseudomonadati</taxon>
        <taxon>Thermodesulfobacteriota</taxon>
        <taxon>Desulfobacteria</taxon>
        <taxon>Desulfobacterales</taxon>
        <taxon>Desulfosarcinaceae</taxon>
        <taxon>Desulfosarcina</taxon>
    </lineage>
</organism>
<keyword evidence="5" id="KW-0378">Hydrolase</keyword>
<feature type="active site" description="Charge relay system" evidence="7">
    <location>
        <position position="133"/>
    </location>
</feature>
<dbReference type="InterPro" id="IPR001940">
    <property type="entry name" value="Peptidase_S1C"/>
</dbReference>
<comment type="similarity">
    <text evidence="1">Belongs to the peptidase S1C family.</text>
</comment>
<dbReference type="PANTHER" id="PTHR22939:SF129">
    <property type="entry name" value="SERINE PROTEASE HTRA2, MITOCHONDRIAL"/>
    <property type="match status" value="1"/>
</dbReference>
<dbReference type="SUPFAM" id="SSF50494">
    <property type="entry name" value="Trypsin-like serine proteases"/>
    <property type="match status" value="1"/>
</dbReference>
<evidence type="ECO:0000256" key="6">
    <source>
        <dbReference type="ARBA" id="ARBA00022825"/>
    </source>
</evidence>
<accession>A0A5K7ZCP7</accession>
<dbReference type="PANTHER" id="PTHR22939">
    <property type="entry name" value="SERINE PROTEASE FAMILY S1C HTRA-RELATED"/>
    <property type="match status" value="1"/>
</dbReference>
<feature type="signal peptide" evidence="9">
    <location>
        <begin position="1"/>
        <end position="29"/>
    </location>
</feature>
<name>A0A5K7ZCP7_9BACT</name>
<dbReference type="RefSeq" id="WP_155307491.1">
    <property type="nucleotide sequence ID" value="NZ_AP021875.1"/>
</dbReference>
<evidence type="ECO:0000256" key="1">
    <source>
        <dbReference type="ARBA" id="ARBA00010541"/>
    </source>
</evidence>
<dbReference type="OrthoDB" id="9758917at2"/>
<dbReference type="Pfam" id="PF13180">
    <property type="entry name" value="PDZ_2"/>
    <property type="match status" value="1"/>
</dbReference>
<evidence type="ECO:0000313" key="12">
    <source>
        <dbReference type="Proteomes" id="UP000427769"/>
    </source>
</evidence>
<protein>
    <submittedName>
        <fullName evidence="11">Serine protease</fullName>
    </submittedName>
</protein>
<feature type="domain" description="PDZ" evidence="10">
    <location>
        <begin position="283"/>
        <end position="349"/>
    </location>
</feature>
<dbReference type="Gene3D" id="2.40.10.120">
    <property type="match status" value="1"/>
</dbReference>
<feature type="binding site" evidence="8">
    <location>
        <begin position="237"/>
        <end position="239"/>
    </location>
    <ligand>
        <name>substrate</name>
    </ligand>
</feature>
<evidence type="ECO:0000256" key="7">
    <source>
        <dbReference type="PIRSR" id="PIRSR611782-1"/>
    </source>
</evidence>
<dbReference type="Gene3D" id="2.30.42.10">
    <property type="match status" value="2"/>
</dbReference>
<evidence type="ECO:0000256" key="4">
    <source>
        <dbReference type="ARBA" id="ARBA00022737"/>
    </source>
</evidence>
<dbReference type="SMART" id="SM00228">
    <property type="entry name" value="PDZ"/>
    <property type="match status" value="2"/>
</dbReference>
<dbReference type="AlphaFoldDB" id="A0A5K7ZCP7"/>
<dbReference type="InterPro" id="IPR036034">
    <property type="entry name" value="PDZ_sf"/>
</dbReference>
<evidence type="ECO:0000313" key="11">
    <source>
        <dbReference type="EMBL" id="BBO78908.1"/>
    </source>
</evidence>
<dbReference type="GO" id="GO:0004252">
    <property type="term" value="F:serine-type endopeptidase activity"/>
    <property type="evidence" value="ECO:0007669"/>
    <property type="project" value="InterPro"/>
</dbReference>
<dbReference type="PRINTS" id="PR00834">
    <property type="entry name" value="PROTEASES2C"/>
</dbReference>
<dbReference type="CDD" id="cd10839">
    <property type="entry name" value="cpPDZ1_DegP-like"/>
    <property type="match status" value="1"/>
</dbReference>
<feature type="active site" description="Charge relay system" evidence="7">
    <location>
        <position position="163"/>
    </location>
</feature>
<evidence type="ECO:0000256" key="8">
    <source>
        <dbReference type="PIRSR" id="PIRSR611782-2"/>
    </source>
</evidence>
<sequence length="493" mass="52412">MKTREKIRQKYVLAGLMALLALGLTQCHSSSDKVAVAPVSKDVQLEPTTAAPSASTWRSAIAQVAHENIPAVVHIDVTQRREIANPTLPFGNEPFFHFFFNGPQPPQKFRQELRGLGTGMLIDEDGHILTNNHVVAGAAEINALLADGTSYPAKLVGTDPKTDLAVIQIDAGKKLPAVTFGDSDKMEVGDWVVAIGHPRGLDQTVTQGIVSAKHRRGVLDPTSYQDYLQTDAAINPGNSGGPLINLSGQVIGVNAAIATESGGFEGIGFAIPSNMAVHVAKALIDHGKVIRGWLGVSIRDLTPQQVKSMQRKDNKGALIADVVPNSPAAKAGLKKGDLVVRFHGDPIQDAAALQRRVGDTPVGDTADLTVSRDGKSIDLTVTIGSMEDAVRRIAASLEDRLGAVIRPLKESEMRQYGIEAGQGIAIASLDHEGALDTAGFEKDDVILDVNNLPVKSVEGFVAMIKSLPPHQQVLFKALDHRTGQTGFVQVTIG</sequence>
<feature type="binding site" evidence="8">
    <location>
        <position position="133"/>
    </location>
    <ligand>
        <name>substrate</name>
    </ligand>
</feature>
<keyword evidence="3 9" id="KW-0732">Signal</keyword>
<evidence type="ECO:0000259" key="10">
    <source>
        <dbReference type="PROSITE" id="PS50106"/>
    </source>
</evidence>
<proteinExistence type="inferred from homology"/>
<dbReference type="InterPro" id="IPR011782">
    <property type="entry name" value="Pept_S1C_Do"/>
</dbReference>
<reference evidence="11 12" key="1">
    <citation type="submission" date="2019-11" db="EMBL/GenBank/DDBJ databases">
        <title>Comparative genomics of hydrocarbon-degrading Desulfosarcina strains.</title>
        <authorList>
            <person name="Watanabe M."/>
            <person name="Kojima H."/>
            <person name="Fukui M."/>
        </authorList>
    </citation>
    <scope>NUCLEOTIDE SEQUENCE [LARGE SCALE GENOMIC DNA]</scope>
    <source>
        <strain evidence="11 12">PP31</strain>
    </source>
</reference>
<dbReference type="GO" id="GO:0006508">
    <property type="term" value="P:proteolysis"/>
    <property type="evidence" value="ECO:0007669"/>
    <property type="project" value="UniProtKB-KW"/>
</dbReference>
<evidence type="ECO:0000256" key="2">
    <source>
        <dbReference type="ARBA" id="ARBA00022670"/>
    </source>
</evidence>
<dbReference type="InterPro" id="IPR001478">
    <property type="entry name" value="PDZ"/>
</dbReference>
<dbReference type="SUPFAM" id="SSF50156">
    <property type="entry name" value="PDZ domain-like"/>
    <property type="match status" value="2"/>
</dbReference>
<feature type="chain" id="PRO_5038504240" evidence="9">
    <location>
        <begin position="30"/>
        <end position="493"/>
    </location>
</feature>
<feature type="active site" description="Charge relay system" evidence="7">
    <location>
        <position position="239"/>
    </location>
</feature>
<keyword evidence="2 11" id="KW-0645">Protease</keyword>
<feature type="binding site" evidence="8">
    <location>
        <position position="163"/>
    </location>
    <ligand>
        <name>substrate</name>
    </ligand>
</feature>
<dbReference type="KEGG" id="dwd:DSCW_63250"/>
<dbReference type="EMBL" id="AP021875">
    <property type="protein sequence ID" value="BBO78908.1"/>
    <property type="molecule type" value="Genomic_DNA"/>
</dbReference>
<keyword evidence="12" id="KW-1185">Reference proteome</keyword>
<dbReference type="Proteomes" id="UP000427769">
    <property type="component" value="Chromosome"/>
</dbReference>